<evidence type="ECO:0000313" key="3">
    <source>
        <dbReference type="EMBL" id="GFN93749.1"/>
    </source>
</evidence>
<dbReference type="InterPro" id="IPR037221">
    <property type="entry name" value="H-type_lectin_dom_sf"/>
</dbReference>
<name>A0AAV3ZF33_9GAST</name>
<evidence type="ECO:0000313" key="4">
    <source>
        <dbReference type="Proteomes" id="UP000735302"/>
    </source>
</evidence>
<protein>
    <recommendedName>
        <fullName evidence="2">H-type lectin domain-containing protein</fullName>
    </recommendedName>
</protein>
<accession>A0AAV3ZF33</accession>
<proteinExistence type="predicted"/>
<keyword evidence="1" id="KW-0732">Signal</keyword>
<sequence length="155" mass="16112">MKASVWSALAACLVAMSTVSAQINPLAFYLLGEGGMFGMNQGMSIWLYQSIENKITALEMRVKSGAVGGCESGVIGPFTPQAMTGDIQFQNPFPGAPAVSLSLSDVVVADPTLTLNIQIRPTQVTPTQASVQVTDATGALASIHVAYMACPSNSN</sequence>
<dbReference type="InterPro" id="IPR019019">
    <property type="entry name" value="H-type_lectin_domain"/>
</dbReference>
<reference evidence="3 4" key="1">
    <citation type="journal article" date="2021" name="Elife">
        <title>Chloroplast acquisition without the gene transfer in kleptoplastic sea slugs, Plakobranchus ocellatus.</title>
        <authorList>
            <person name="Maeda T."/>
            <person name="Takahashi S."/>
            <person name="Yoshida T."/>
            <person name="Shimamura S."/>
            <person name="Takaki Y."/>
            <person name="Nagai Y."/>
            <person name="Toyoda A."/>
            <person name="Suzuki Y."/>
            <person name="Arimoto A."/>
            <person name="Ishii H."/>
            <person name="Satoh N."/>
            <person name="Nishiyama T."/>
            <person name="Hasebe M."/>
            <person name="Maruyama T."/>
            <person name="Minagawa J."/>
            <person name="Obokata J."/>
            <person name="Shigenobu S."/>
        </authorList>
    </citation>
    <scope>NUCLEOTIDE SEQUENCE [LARGE SCALE GENOMIC DNA]</scope>
</reference>
<dbReference type="GO" id="GO:0030246">
    <property type="term" value="F:carbohydrate binding"/>
    <property type="evidence" value="ECO:0007669"/>
    <property type="project" value="InterPro"/>
</dbReference>
<evidence type="ECO:0000256" key="1">
    <source>
        <dbReference type="SAM" id="SignalP"/>
    </source>
</evidence>
<feature type="signal peptide" evidence="1">
    <location>
        <begin position="1"/>
        <end position="21"/>
    </location>
</feature>
<organism evidence="3 4">
    <name type="scientific">Plakobranchus ocellatus</name>
    <dbReference type="NCBI Taxonomy" id="259542"/>
    <lineage>
        <taxon>Eukaryota</taxon>
        <taxon>Metazoa</taxon>
        <taxon>Spiralia</taxon>
        <taxon>Lophotrochozoa</taxon>
        <taxon>Mollusca</taxon>
        <taxon>Gastropoda</taxon>
        <taxon>Heterobranchia</taxon>
        <taxon>Euthyneura</taxon>
        <taxon>Panpulmonata</taxon>
        <taxon>Sacoglossa</taxon>
        <taxon>Placobranchoidea</taxon>
        <taxon>Plakobranchidae</taxon>
        <taxon>Plakobranchus</taxon>
    </lineage>
</organism>
<feature type="chain" id="PRO_5043472641" description="H-type lectin domain-containing protein" evidence="1">
    <location>
        <begin position="22"/>
        <end position="155"/>
    </location>
</feature>
<dbReference type="EMBL" id="BLXT01002363">
    <property type="protein sequence ID" value="GFN93749.1"/>
    <property type="molecule type" value="Genomic_DNA"/>
</dbReference>
<dbReference type="Pfam" id="PF09458">
    <property type="entry name" value="H_lectin"/>
    <property type="match status" value="1"/>
</dbReference>
<dbReference type="GO" id="GO:0007155">
    <property type="term" value="P:cell adhesion"/>
    <property type="evidence" value="ECO:0007669"/>
    <property type="project" value="InterPro"/>
</dbReference>
<dbReference type="SUPFAM" id="SSF141086">
    <property type="entry name" value="Agglutinin HPA-like"/>
    <property type="match status" value="1"/>
</dbReference>
<feature type="domain" description="H-type lectin" evidence="2">
    <location>
        <begin position="86"/>
        <end position="149"/>
    </location>
</feature>
<dbReference type="Proteomes" id="UP000735302">
    <property type="component" value="Unassembled WGS sequence"/>
</dbReference>
<dbReference type="Gene3D" id="2.60.40.2080">
    <property type="match status" value="1"/>
</dbReference>
<evidence type="ECO:0000259" key="2">
    <source>
        <dbReference type="Pfam" id="PF09458"/>
    </source>
</evidence>
<comment type="caution">
    <text evidence="3">The sequence shown here is derived from an EMBL/GenBank/DDBJ whole genome shotgun (WGS) entry which is preliminary data.</text>
</comment>
<keyword evidence="4" id="KW-1185">Reference proteome</keyword>
<dbReference type="AlphaFoldDB" id="A0AAV3ZF33"/>
<gene>
    <name evidence="3" type="ORF">PoB_002025500</name>
</gene>